<proteinExistence type="predicted"/>
<dbReference type="Gene3D" id="1.10.510.10">
    <property type="entry name" value="Transferase(Phosphotransferase) domain 1"/>
    <property type="match status" value="1"/>
</dbReference>
<evidence type="ECO:0000256" key="1">
    <source>
        <dbReference type="ARBA" id="ARBA00022614"/>
    </source>
</evidence>
<sequence length="495" mass="54797">MSVTSSSNIHGIPAYIEPKCFIDPKYKRNKKSDIYSFGVILWEISSGKPPFQTFEFKMALCYHITQGNREKPIKGTPPQYVELYKQCWDIDPSNRLEAKSILKTLNQLTADKPLNISTTNEQLAEKKIFKVLNRFIPAKIKSQQETLNNPITTEPLIKNNEPSLNQEIEAHINPLEITTSSPLCLPDTVSSNISPQDKNVLENIRKEIYKCIGQGQFLKTLELYEEILKNSQHNPDDRKNASTWDLSKHKCGLNNLNELIKALCKNNTLTSLNLSENNLRLEGEKALADVLCKNTILTSLNLSKNNLGSKGGKALADALCKNTTLTSLNLSKNNLGSKGGKALADALCKNITLTSLNLSVNKIGSKGGKALADALYKNSMLVYLDFSYNNLGSEVGEALTNALCKNTTLKNLVFRYNNIGSEGGKAFAVVLRKNTTLVSLDLENNNIESEGGNALANALLKNTTLKYLSVKWNMVGTEAALRIENALKSKKRRKA</sequence>
<evidence type="ECO:0000259" key="3">
    <source>
        <dbReference type="PROSITE" id="PS50011"/>
    </source>
</evidence>
<reference evidence="4 5" key="1">
    <citation type="submission" date="2018-06" db="EMBL/GenBank/DDBJ databases">
        <title>Comparative genomics reveals the genomic features of Rhizophagus irregularis, R. cerebriforme, R. diaphanum and Gigaspora rosea, and their symbiotic lifestyle signature.</title>
        <authorList>
            <person name="Morin E."/>
            <person name="San Clemente H."/>
            <person name="Chen E.C.H."/>
            <person name="De La Providencia I."/>
            <person name="Hainaut M."/>
            <person name="Kuo A."/>
            <person name="Kohler A."/>
            <person name="Murat C."/>
            <person name="Tang N."/>
            <person name="Roy S."/>
            <person name="Loubradou J."/>
            <person name="Henrissat B."/>
            <person name="Grigoriev I.V."/>
            <person name="Corradi N."/>
            <person name="Roux C."/>
            <person name="Martin F.M."/>
        </authorList>
    </citation>
    <scope>NUCLEOTIDE SEQUENCE [LARGE SCALE GENOMIC DNA]</scope>
    <source>
        <strain evidence="4 5">DAOM 194757</strain>
    </source>
</reference>
<evidence type="ECO:0000313" key="4">
    <source>
        <dbReference type="EMBL" id="RIB22058.1"/>
    </source>
</evidence>
<keyword evidence="1" id="KW-0433">Leucine-rich repeat</keyword>
<name>A0A397VJM4_9GLOM</name>
<dbReference type="OrthoDB" id="69842at2759"/>
<dbReference type="InterPro" id="IPR011009">
    <property type="entry name" value="Kinase-like_dom_sf"/>
</dbReference>
<dbReference type="GO" id="GO:0004672">
    <property type="term" value="F:protein kinase activity"/>
    <property type="evidence" value="ECO:0007669"/>
    <property type="project" value="InterPro"/>
</dbReference>
<keyword evidence="5" id="KW-1185">Reference proteome</keyword>
<dbReference type="GO" id="GO:0005524">
    <property type="term" value="F:ATP binding"/>
    <property type="evidence" value="ECO:0007669"/>
    <property type="project" value="InterPro"/>
</dbReference>
<dbReference type="InterPro" id="IPR001611">
    <property type="entry name" value="Leu-rich_rpt"/>
</dbReference>
<dbReference type="AlphaFoldDB" id="A0A397VJM4"/>
<accession>A0A397VJM4</accession>
<dbReference type="InterPro" id="IPR000719">
    <property type="entry name" value="Prot_kinase_dom"/>
</dbReference>
<dbReference type="PROSITE" id="PS50011">
    <property type="entry name" value="PROTEIN_KINASE_DOM"/>
    <property type="match status" value="1"/>
</dbReference>
<dbReference type="SUPFAM" id="SSF56112">
    <property type="entry name" value="Protein kinase-like (PK-like)"/>
    <property type="match status" value="1"/>
</dbReference>
<protein>
    <recommendedName>
        <fullName evidence="3">Protein kinase domain-containing protein</fullName>
    </recommendedName>
</protein>
<feature type="domain" description="Protein kinase" evidence="3">
    <location>
        <begin position="1"/>
        <end position="109"/>
    </location>
</feature>
<dbReference type="Pfam" id="PF13516">
    <property type="entry name" value="LRR_6"/>
    <property type="match status" value="8"/>
</dbReference>
<dbReference type="InterPro" id="IPR001245">
    <property type="entry name" value="Ser-Thr/Tyr_kinase_cat_dom"/>
</dbReference>
<dbReference type="Gene3D" id="3.80.10.10">
    <property type="entry name" value="Ribonuclease Inhibitor"/>
    <property type="match status" value="2"/>
</dbReference>
<dbReference type="PANTHER" id="PTHR24114:SF2">
    <property type="entry name" value="F-BOX DOMAIN-CONTAINING PROTEIN-RELATED"/>
    <property type="match status" value="1"/>
</dbReference>
<evidence type="ECO:0000256" key="2">
    <source>
        <dbReference type="ARBA" id="ARBA00022737"/>
    </source>
</evidence>
<evidence type="ECO:0000313" key="5">
    <source>
        <dbReference type="Proteomes" id="UP000266673"/>
    </source>
</evidence>
<dbReference type="InterPro" id="IPR052394">
    <property type="entry name" value="LRR-containing"/>
</dbReference>
<keyword evidence="2" id="KW-0677">Repeat</keyword>
<dbReference type="EMBL" id="QKWP01000326">
    <property type="protein sequence ID" value="RIB22058.1"/>
    <property type="molecule type" value="Genomic_DNA"/>
</dbReference>
<dbReference type="PANTHER" id="PTHR24114">
    <property type="entry name" value="LEUCINE RICH REPEAT FAMILY PROTEIN"/>
    <property type="match status" value="1"/>
</dbReference>
<dbReference type="SMART" id="SM00368">
    <property type="entry name" value="LRR_RI"/>
    <property type="match status" value="8"/>
</dbReference>
<organism evidence="4 5">
    <name type="scientific">Gigaspora rosea</name>
    <dbReference type="NCBI Taxonomy" id="44941"/>
    <lineage>
        <taxon>Eukaryota</taxon>
        <taxon>Fungi</taxon>
        <taxon>Fungi incertae sedis</taxon>
        <taxon>Mucoromycota</taxon>
        <taxon>Glomeromycotina</taxon>
        <taxon>Glomeromycetes</taxon>
        <taxon>Diversisporales</taxon>
        <taxon>Gigasporaceae</taxon>
        <taxon>Gigaspora</taxon>
    </lineage>
</organism>
<gene>
    <name evidence="4" type="ORF">C2G38_1034344</name>
</gene>
<dbReference type="InterPro" id="IPR032675">
    <property type="entry name" value="LRR_dom_sf"/>
</dbReference>
<dbReference type="SUPFAM" id="SSF52047">
    <property type="entry name" value="RNI-like"/>
    <property type="match status" value="1"/>
</dbReference>
<dbReference type="Pfam" id="PF07714">
    <property type="entry name" value="PK_Tyr_Ser-Thr"/>
    <property type="match status" value="1"/>
</dbReference>
<comment type="caution">
    <text evidence="4">The sequence shown here is derived from an EMBL/GenBank/DDBJ whole genome shotgun (WGS) entry which is preliminary data.</text>
</comment>
<dbReference type="Proteomes" id="UP000266673">
    <property type="component" value="Unassembled WGS sequence"/>
</dbReference>